<evidence type="ECO:0000256" key="15">
    <source>
        <dbReference type="SAM" id="SignalP"/>
    </source>
</evidence>
<comment type="caution">
    <text evidence="11">Lacks conserved residue(s) required for the propagation of feature annotation.</text>
</comment>
<dbReference type="GO" id="GO:0005509">
    <property type="term" value="F:calcium ion binding"/>
    <property type="evidence" value="ECO:0007669"/>
    <property type="project" value="InterPro"/>
</dbReference>
<dbReference type="InterPro" id="IPR001881">
    <property type="entry name" value="EGF-like_Ca-bd_dom"/>
</dbReference>
<protein>
    <recommendedName>
        <fullName evidence="20">Protein kinase domain-containing protein</fullName>
    </recommendedName>
</protein>
<reference evidence="18 19" key="1">
    <citation type="submission" date="2024-02" db="EMBL/GenBank/DDBJ databases">
        <title>High-quality chromosome-scale genome assembly of Pensacola bahiagrass (Paspalum notatum Flugge var. saurae).</title>
        <authorList>
            <person name="Vega J.M."/>
            <person name="Podio M."/>
            <person name="Orjuela J."/>
            <person name="Siena L.A."/>
            <person name="Pessino S.C."/>
            <person name="Combes M.C."/>
            <person name="Mariac C."/>
            <person name="Albertini E."/>
            <person name="Pupilli F."/>
            <person name="Ortiz J.P.A."/>
            <person name="Leblanc O."/>
        </authorList>
    </citation>
    <scope>NUCLEOTIDE SEQUENCE [LARGE SCALE GENOMIC DNA]</scope>
    <source>
        <strain evidence="18">R1</strain>
        <tissue evidence="18">Leaf</tissue>
    </source>
</reference>
<dbReference type="GO" id="GO:0004674">
    <property type="term" value="F:protein serine/threonine kinase activity"/>
    <property type="evidence" value="ECO:0007669"/>
    <property type="project" value="UniProtKB-KW"/>
</dbReference>
<evidence type="ECO:0000256" key="14">
    <source>
        <dbReference type="SAM" id="Phobius"/>
    </source>
</evidence>
<proteinExistence type="predicted"/>
<dbReference type="InterPro" id="IPR000742">
    <property type="entry name" value="EGF"/>
</dbReference>
<keyword evidence="14" id="KW-0472">Membrane</keyword>
<dbReference type="PANTHER" id="PTHR27005">
    <property type="entry name" value="WALL-ASSOCIATED RECEPTOR KINASE-LIKE 21"/>
    <property type="match status" value="1"/>
</dbReference>
<dbReference type="SUPFAM" id="SSF56112">
    <property type="entry name" value="Protein kinase-like (PK-like)"/>
    <property type="match status" value="1"/>
</dbReference>
<feature type="compositionally biased region" description="Low complexity" evidence="13">
    <location>
        <begin position="54"/>
        <end position="65"/>
    </location>
</feature>
<dbReference type="PROSITE" id="PS00010">
    <property type="entry name" value="ASX_HYDROXYL"/>
    <property type="match status" value="1"/>
</dbReference>
<dbReference type="PROSITE" id="PS50011">
    <property type="entry name" value="PROTEIN_KINASE_DOM"/>
    <property type="match status" value="1"/>
</dbReference>
<dbReference type="PROSITE" id="PS01187">
    <property type="entry name" value="EGF_CA"/>
    <property type="match status" value="1"/>
</dbReference>
<feature type="binding site" evidence="12">
    <location>
        <position position="494"/>
    </location>
    <ligand>
        <name>ATP</name>
        <dbReference type="ChEBI" id="CHEBI:30616"/>
    </ligand>
</feature>
<keyword evidence="6" id="KW-0677">Repeat</keyword>
<dbReference type="Gene3D" id="1.10.510.10">
    <property type="entry name" value="Transferase(Phosphotransferase) domain 1"/>
    <property type="match status" value="1"/>
</dbReference>
<evidence type="ECO:0000256" key="11">
    <source>
        <dbReference type="PROSITE-ProRule" id="PRU00076"/>
    </source>
</evidence>
<evidence type="ECO:0008006" key="20">
    <source>
        <dbReference type="Google" id="ProtNLM"/>
    </source>
</evidence>
<evidence type="ECO:0000256" key="10">
    <source>
        <dbReference type="ARBA" id="ARBA00023180"/>
    </source>
</evidence>
<dbReference type="SMART" id="SM00181">
    <property type="entry name" value="EGF"/>
    <property type="match status" value="2"/>
</dbReference>
<dbReference type="Pfam" id="PF13947">
    <property type="entry name" value="GUB_WAK_bind"/>
    <property type="match status" value="1"/>
</dbReference>
<dbReference type="CDD" id="cd00054">
    <property type="entry name" value="EGF_CA"/>
    <property type="match status" value="1"/>
</dbReference>
<dbReference type="InterPro" id="IPR001245">
    <property type="entry name" value="Ser-Thr/Tyr_kinase_cat_dom"/>
</dbReference>
<evidence type="ECO:0000256" key="6">
    <source>
        <dbReference type="ARBA" id="ARBA00022737"/>
    </source>
</evidence>
<dbReference type="InterPro" id="IPR025287">
    <property type="entry name" value="WAK_GUB"/>
</dbReference>
<comment type="subcellular location">
    <subcellularLocation>
        <location evidence="1">Membrane</location>
        <topology evidence="1">Single-pass type I membrane protein</topology>
    </subcellularLocation>
</comment>
<keyword evidence="2" id="KW-0418">Kinase</keyword>
<keyword evidence="8 12" id="KW-0067">ATP-binding</keyword>
<feature type="chain" id="PRO_5042891544" description="Protein kinase domain-containing protein" evidence="15">
    <location>
        <begin position="19"/>
        <end position="754"/>
    </location>
</feature>
<dbReference type="Pfam" id="PF07714">
    <property type="entry name" value="PK_Tyr_Ser-Thr"/>
    <property type="match status" value="1"/>
</dbReference>
<evidence type="ECO:0000256" key="2">
    <source>
        <dbReference type="ARBA" id="ARBA00022527"/>
    </source>
</evidence>
<sequence>MTTQQQLVLFLLVHHALAFSHIVPVAADAVAGVAPSPSPADAVPGMASPPPLPADAVPPSMASPSPSLPAAPAPAPADCAGKCGGVSIPFPFGTSDNCSWHGDFTLTCNTRFSPPKPFWGNFEVVNISLEDAQMVVYGAVSYTCYNSANTTESDGPVNTSLNVTATPFLISSRGNEFTAIGCSTMALLVGKDDGSYFTGCFTSCVSVDEAAHDGDQCTGLGCCQTPIPTNLTYLEVDWSNSNGTPVNPAWQYSPCSYAFMAQKGWYKFSRHDLAPAEDSDSFAKRFGLGIKATVPLVLDWSITDAGSCSAVDGEASSAEPTTAPACVSDHSRCIVNTTQRPGYLCLCSQGYMGNPYVIGGCRNIDECELGNPCGRVSTCHDTEGSYKCICKFGHVGDGKSAAGCQPIFPYVIAIVAMLVALVLGFSVVMVLRKQKRKKFFDKNGGEILKSVDINIFTEHQLKQITNCYSTPIGEGAFGKVFKGTIAQQQQVAVKRATMKGQDLPKKELFVREICFQFRSRHANLVRLIGCCLETDVPMLVFEFVPNGSLYNLLHCTDRPLPLSTRLDIAVGSAEALSYMHRQVTQDGHSHVHGDVKSANILLDNELLPKVSDFGSTKIMSKSKYVRSVACDRNYTDPVYIITERYTAKSDVYSFGVVLLELITRKTVTYNNNNNNLIVDFKKAYKAQGNGRNMYDRGILTGVDDAHARAQVSECLDRIGTLAVCCLKEDIDDRPTMAEVLDELKNVKLTACGGL</sequence>
<dbReference type="InterPro" id="IPR018097">
    <property type="entry name" value="EGF_Ca-bd_CS"/>
</dbReference>
<dbReference type="InterPro" id="IPR000719">
    <property type="entry name" value="Prot_kinase_dom"/>
</dbReference>
<evidence type="ECO:0000256" key="4">
    <source>
        <dbReference type="ARBA" id="ARBA00022679"/>
    </source>
</evidence>
<evidence type="ECO:0000256" key="8">
    <source>
        <dbReference type="ARBA" id="ARBA00022840"/>
    </source>
</evidence>
<feature type="domain" description="Protein kinase" evidence="16">
    <location>
        <begin position="466"/>
        <end position="748"/>
    </location>
</feature>
<dbReference type="SMART" id="SM00179">
    <property type="entry name" value="EGF_CA"/>
    <property type="match status" value="1"/>
</dbReference>
<keyword evidence="7 12" id="KW-0547">Nucleotide-binding</keyword>
<keyword evidence="9" id="KW-1015">Disulfide bond</keyword>
<evidence type="ECO:0000256" key="5">
    <source>
        <dbReference type="ARBA" id="ARBA00022729"/>
    </source>
</evidence>
<dbReference type="InterPro" id="IPR009030">
    <property type="entry name" value="Growth_fac_rcpt_cys_sf"/>
</dbReference>
<dbReference type="Proteomes" id="UP001341281">
    <property type="component" value="Chromosome 01"/>
</dbReference>
<dbReference type="GO" id="GO:0007166">
    <property type="term" value="P:cell surface receptor signaling pathway"/>
    <property type="evidence" value="ECO:0007669"/>
    <property type="project" value="InterPro"/>
</dbReference>
<evidence type="ECO:0000313" key="18">
    <source>
        <dbReference type="EMBL" id="WVZ49693.1"/>
    </source>
</evidence>
<dbReference type="Gene3D" id="2.10.25.10">
    <property type="entry name" value="Laminin"/>
    <property type="match status" value="1"/>
</dbReference>
<keyword evidence="4" id="KW-0808">Transferase</keyword>
<keyword evidence="2" id="KW-0723">Serine/threonine-protein kinase</keyword>
<keyword evidence="10" id="KW-0325">Glycoprotein</keyword>
<dbReference type="InterPro" id="IPR045274">
    <property type="entry name" value="WAK-like"/>
</dbReference>
<keyword evidence="3 11" id="KW-0245">EGF-like domain</keyword>
<dbReference type="InterPro" id="IPR011009">
    <property type="entry name" value="Kinase-like_dom_sf"/>
</dbReference>
<gene>
    <name evidence="18" type="ORF">U9M48_001027</name>
</gene>
<name>A0AAQ3PL86_PASNO</name>
<evidence type="ECO:0000256" key="13">
    <source>
        <dbReference type="SAM" id="MobiDB-lite"/>
    </source>
</evidence>
<dbReference type="InterPro" id="IPR000152">
    <property type="entry name" value="EGF-type_Asp/Asn_hydroxyl_site"/>
</dbReference>
<evidence type="ECO:0000259" key="17">
    <source>
        <dbReference type="PROSITE" id="PS50026"/>
    </source>
</evidence>
<dbReference type="InterPro" id="IPR017441">
    <property type="entry name" value="Protein_kinase_ATP_BS"/>
</dbReference>
<dbReference type="SMART" id="SM00220">
    <property type="entry name" value="S_TKc"/>
    <property type="match status" value="1"/>
</dbReference>
<dbReference type="GO" id="GO:0005524">
    <property type="term" value="F:ATP binding"/>
    <property type="evidence" value="ECO:0007669"/>
    <property type="project" value="UniProtKB-UniRule"/>
</dbReference>
<dbReference type="GO" id="GO:0005886">
    <property type="term" value="C:plasma membrane"/>
    <property type="evidence" value="ECO:0007669"/>
    <property type="project" value="TreeGrafter"/>
</dbReference>
<accession>A0AAQ3PL86</accession>
<feature type="signal peptide" evidence="15">
    <location>
        <begin position="1"/>
        <end position="18"/>
    </location>
</feature>
<keyword evidence="14" id="KW-1133">Transmembrane helix</keyword>
<evidence type="ECO:0000256" key="12">
    <source>
        <dbReference type="PROSITE-ProRule" id="PRU10141"/>
    </source>
</evidence>
<evidence type="ECO:0000256" key="7">
    <source>
        <dbReference type="ARBA" id="ARBA00022741"/>
    </source>
</evidence>
<evidence type="ECO:0000256" key="1">
    <source>
        <dbReference type="ARBA" id="ARBA00004479"/>
    </source>
</evidence>
<dbReference type="AlphaFoldDB" id="A0AAQ3PL86"/>
<organism evidence="18 19">
    <name type="scientific">Paspalum notatum var. saurae</name>
    <dbReference type="NCBI Taxonomy" id="547442"/>
    <lineage>
        <taxon>Eukaryota</taxon>
        <taxon>Viridiplantae</taxon>
        <taxon>Streptophyta</taxon>
        <taxon>Embryophyta</taxon>
        <taxon>Tracheophyta</taxon>
        <taxon>Spermatophyta</taxon>
        <taxon>Magnoliopsida</taxon>
        <taxon>Liliopsida</taxon>
        <taxon>Poales</taxon>
        <taxon>Poaceae</taxon>
        <taxon>PACMAD clade</taxon>
        <taxon>Panicoideae</taxon>
        <taxon>Andropogonodae</taxon>
        <taxon>Paspaleae</taxon>
        <taxon>Paspalinae</taxon>
        <taxon>Paspalum</taxon>
    </lineage>
</organism>
<keyword evidence="19" id="KW-1185">Reference proteome</keyword>
<evidence type="ECO:0000259" key="16">
    <source>
        <dbReference type="PROSITE" id="PS50011"/>
    </source>
</evidence>
<dbReference type="Gene3D" id="3.30.200.20">
    <property type="entry name" value="Phosphorylase Kinase, domain 1"/>
    <property type="match status" value="1"/>
</dbReference>
<dbReference type="GO" id="GO:0030247">
    <property type="term" value="F:polysaccharide binding"/>
    <property type="evidence" value="ECO:0007669"/>
    <property type="project" value="InterPro"/>
</dbReference>
<dbReference type="SUPFAM" id="SSF57184">
    <property type="entry name" value="Growth factor receptor domain"/>
    <property type="match status" value="1"/>
</dbReference>
<keyword evidence="5 15" id="KW-0732">Signal</keyword>
<feature type="domain" description="EGF-like" evidence="17">
    <location>
        <begin position="363"/>
        <end position="405"/>
    </location>
</feature>
<dbReference type="PROSITE" id="PS50026">
    <property type="entry name" value="EGF_3"/>
    <property type="match status" value="1"/>
</dbReference>
<evidence type="ECO:0000256" key="9">
    <source>
        <dbReference type="ARBA" id="ARBA00023157"/>
    </source>
</evidence>
<dbReference type="FunFam" id="2.10.25.10:FF:000038">
    <property type="entry name" value="Fibrillin 2"/>
    <property type="match status" value="1"/>
</dbReference>
<evidence type="ECO:0000256" key="3">
    <source>
        <dbReference type="ARBA" id="ARBA00022536"/>
    </source>
</evidence>
<dbReference type="EMBL" id="CP144745">
    <property type="protein sequence ID" value="WVZ49693.1"/>
    <property type="molecule type" value="Genomic_DNA"/>
</dbReference>
<dbReference type="PANTHER" id="PTHR27005:SF162">
    <property type="entry name" value="OS11G0691500 PROTEIN"/>
    <property type="match status" value="1"/>
</dbReference>
<feature type="region of interest" description="Disordered" evidence="13">
    <location>
        <begin position="37"/>
        <end position="71"/>
    </location>
</feature>
<evidence type="ECO:0000313" key="19">
    <source>
        <dbReference type="Proteomes" id="UP001341281"/>
    </source>
</evidence>
<feature type="transmembrane region" description="Helical" evidence="14">
    <location>
        <begin position="407"/>
        <end position="431"/>
    </location>
</feature>
<dbReference type="PROSITE" id="PS00107">
    <property type="entry name" value="PROTEIN_KINASE_ATP"/>
    <property type="match status" value="1"/>
</dbReference>
<keyword evidence="14" id="KW-0812">Transmembrane</keyword>